<gene>
    <name evidence="2" type="ORF">MHBO_003066</name>
</gene>
<dbReference type="EMBL" id="JBDODL010001465">
    <property type="protein sequence ID" value="MES1921539.1"/>
    <property type="molecule type" value="Genomic_DNA"/>
</dbReference>
<protein>
    <submittedName>
        <fullName evidence="2">Uncharacterized protein</fullName>
    </submittedName>
</protein>
<accession>A0ABV2APZ7</accession>
<keyword evidence="3" id="KW-1185">Reference proteome</keyword>
<sequence length="110" mass="13365">MHGFTFVTKDGYHIKLIRKPITSFEAMRRRERAIEVYPVKMLETLRRLENIKPKLKKYFEEKEKNERISEEHGGEQKRKQLEKQLEILQKRRLVVLTEIKRTVQSKKSKI</sequence>
<organism evidence="2 3">
    <name type="scientific">Bonamia ostreae</name>
    <dbReference type="NCBI Taxonomy" id="126728"/>
    <lineage>
        <taxon>Eukaryota</taxon>
        <taxon>Sar</taxon>
        <taxon>Rhizaria</taxon>
        <taxon>Endomyxa</taxon>
        <taxon>Ascetosporea</taxon>
        <taxon>Haplosporida</taxon>
        <taxon>Bonamia</taxon>
    </lineage>
</organism>
<comment type="caution">
    <text evidence="2">The sequence shown here is derived from an EMBL/GenBank/DDBJ whole genome shotgun (WGS) entry which is preliminary data.</text>
</comment>
<proteinExistence type="predicted"/>
<keyword evidence="1" id="KW-0175">Coiled coil</keyword>
<evidence type="ECO:0000313" key="2">
    <source>
        <dbReference type="EMBL" id="MES1921539.1"/>
    </source>
</evidence>
<name>A0ABV2APZ7_9EUKA</name>
<dbReference type="Proteomes" id="UP001439008">
    <property type="component" value="Unassembled WGS sequence"/>
</dbReference>
<evidence type="ECO:0000313" key="3">
    <source>
        <dbReference type="Proteomes" id="UP001439008"/>
    </source>
</evidence>
<evidence type="ECO:0000256" key="1">
    <source>
        <dbReference type="SAM" id="Coils"/>
    </source>
</evidence>
<reference evidence="2 3" key="1">
    <citation type="journal article" date="2024" name="BMC Biol.">
        <title>Comparative genomics of Ascetosporea gives new insight into the evolutionary basis for animal parasitism in Rhizaria.</title>
        <authorList>
            <person name="Hiltunen Thoren M."/>
            <person name="Onut-Brannstrom I."/>
            <person name="Alfjorden A."/>
            <person name="Peckova H."/>
            <person name="Swords F."/>
            <person name="Hooper C."/>
            <person name="Holzer A.S."/>
            <person name="Bass D."/>
            <person name="Burki F."/>
        </authorList>
    </citation>
    <scope>NUCLEOTIDE SEQUENCE [LARGE SCALE GENOMIC DNA]</scope>
    <source>
        <strain evidence="2">20-A016</strain>
    </source>
</reference>
<feature type="coiled-coil region" evidence="1">
    <location>
        <begin position="71"/>
        <end position="98"/>
    </location>
</feature>